<evidence type="ECO:0000313" key="1">
    <source>
        <dbReference type="EMBL" id="ALW84966.1"/>
    </source>
</evidence>
<proteinExistence type="predicted"/>
<dbReference type="EMBL" id="CP013909">
    <property type="protein sequence ID" value="ALW84966.1"/>
    <property type="molecule type" value="Genomic_DNA"/>
</dbReference>
<keyword evidence="2" id="KW-1185">Reference proteome</keyword>
<reference evidence="1 2" key="1">
    <citation type="submission" date="2015-12" db="EMBL/GenBank/DDBJ databases">
        <authorList>
            <person name="Shamseldin A."/>
            <person name="Moawad H."/>
            <person name="Abd El-Rahim W.M."/>
            <person name="Sadowsky M.J."/>
        </authorList>
    </citation>
    <scope>NUCLEOTIDE SEQUENCE [LARGE SCALE GENOMIC DNA]</scope>
    <source>
        <strain evidence="1 2">DG5B</strain>
    </source>
</reference>
<evidence type="ECO:0000313" key="2">
    <source>
        <dbReference type="Proteomes" id="UP000059542"/>
    </source>
</evidence>
<sequence length="97" mass="9202">MHADDGEARGPEHVGVEGGLAVVVVRLDGGAEAGVVAGAGGFEVDQDHLADAGADVKQVGADFDGHAGGRVNGGVGLLGLAAEKQVAAVALAAHGGG</sequence>
<name>A0A0U3SFP5_9BACT</name>
<dbReference type="AlphaFoldDB" id="A0A0U3SFP5"/>
<gene>
    <name evidence="1" type="ORF">AUC43_07600</name>
</gene>
<accession>A0A0U3SFP5</accession>
<dbReference type="KEGG" id="hyg:AUC43_07600"/>
<dbReference type="Proteomes" id="UP000059542">
    <property type="component" value="Chromosome"/>
</dbReference>
<protein>
    <submittedName>
        <fullName evidence="1">Uncharacterized protein</fullName>
    </submittedName>
</protein>
<organism evidence="1 2">
    <name type="scientific">Hymenobacter sedentarius</name>
    <dbReference type="NCBI Taxonomy" id="1411621"/>
    <lineage>
        <taxon>Bacteria</taxon>
        <taxon>Pseudomonadati</taxon>
        <taxon>Bacteroidota</taxon>
        <taxon>Cytophagia</taxon>
        <taxon>Cytophagales</taxon>
        <taxon>Hymenobacteraceae</taxon>
        <taxon>Hymenobacter</taxon>
    </lineage>
</organism>